<evidence type="ECO:0000256" key="2">
    <source>
        <dbReference type="ARBA" id="ARBA00023316"/>
    </source>
</evidence>
<dbReference type="Pfam" id="PF03330">
    <property type="entry name" value="DPBB_1"/>
    <property type="match status" value="1"/>
</dbReference>
<dbReference type="PANTHER" id="PTHR34183:SF8">
    <property type="entry name" value="ENDOLYTIC PEPTIDOGLYCAN TRANSGLYCOSYLASE RLPA-RELATED"/>
    <property type="match status" value="1"/>
</dbReference>
<name>A0A179DI93_9SPHI</name>
<keyword evidence="1 3" id="KW-0456">Lyase</keyword>
<feature type="domain" description="RlpA-like protein double-psi beta-barrel" evidence="5">
    <location>
        <begin position="22"/>
        <end position="110"/>
    </location>
</feature>
<comment type="function">
    <text evidence="3">Lytic transglycosylase with a strong preference for naked glycan strands that lack stem peptides.</text>
</comment>
<evidence type="ECO:0000313" key="6">
    <source>
        <dbReference type="EMBL" id="OAQ40668.1"/>
    </source>
</evidence>
<dbReference type="SUPFAM" id="SSF50685">
    <property type="entry name" value="Barwin-like endoglucanases"/>
    <property type="match status" value="1"/>
</dbReference>
<evidence type="ECO:0000256" key="3">
    <source>
        <dbReference type="HAMAP-Rule" id="MF_02071"/>
    </source>
</evidence>
<organism evidence="6 7">
    <name type="scientific">Pedobacter psychrophilus</name>
    <dbReference type="NCBI Taxonomy" id="1826909"/>
    <lineage>
        <taxon>Bacteria</taxon>
        <taxon>Pseudomonadati</taxon>
        <taxon>Bacteroidota</taxon>
        <taxon>Sphingobacteriia</taxon>
        <taxon>Sphingobacteriales</taxon>
        <taxon>Sphingobacteriaceae</taxon>
        <taxon>Pedobacter</taxon>
    </lineage>
</organism>
<comment type="similarity">
    <text evidence="3 4">Belongs to the RlpA family.</text>
</comment>
<protein>
    <recommendedName>
        <fullName evidence="3">Probable endolytic peptidoglycan transglycosylase RlpA</fullName>
        <ecNumber evidence="3">4.2.2.-</ecNumber>
    </recommendedName>
</protein>
<comment type="caution">
    <text evidence="6">The sequence shown here is derived from an EMBL/GenBank/DDBJ whole genome shotgun (WGS) entry which is preliminary data.</text>
</comment>
<accession>A0A179DI93</accession>
<dbReference type="GO" id="GO:0071555">
    <property type="term" value="P:cell wall organization"/>
    <property type="evidence" value="ECO:0007669"/>
    <property type="project" value="UniProtKB-KW"/>
</dbReference>
<gene>
    <name evidence="3" type="primary">rlpA</name>
    <name evidence="6" type="ORF">A5893_06930</name>
</gene>
<dbReference type="CDD" id="cd22268">
    <property type="entry name" value="DPBB_RlpA-like"/>
    <property type="match status" value="1"/>
</dbReference>
<dbReference type="AlphaFoldDB" id="A0A179DI93"/>
<dbReference type="InterPro" id="IPR036908">
    <property type="entry name" value="RlpA-like_sf"/>
</dbReference>
<dbReference type="EMBL" id="LWHJ01000022">
    <property type="protein sequence ID" value="OAQ40668.1"/>
    <property type="molecule type" value="Genomic_DNA"/>
</dbReference>
<dbReference type="GO" id="GO:0008932">
    <property type="term" value="F:lytic endotransglycosylase activity"/>
    <property type="evidence" value="ECO:0007669"/>
    <property type="project" value="UniProtKB-UniRule"/>
</dbReference>
<dbReference type="NCBIfam" id="TIGR00413">
    <property type="entry name" value="rlpA"/>
    <property type="match status" value="1"/>
</dbReference>
<dbReference type="InterPro" id="IPR034718">
    <property type="entry name" value="RlpA"/>
</dbReference>
<keyword evidence="7" id="KW-1185">Reference proteome</keyword>
<proteinExistence type="inferred from homology"/>
<keyword evidence="2 3" id="KW-0961">Cell wall biogenesis/degradation</keyword>
<dbReference type="GO" id="GO:0000270">
    <property type="term" value="P:peptidoglycan metabolic process"/>
    <property type="evidence" value="ECO:0007669"/>
    <property type="project" value="UniProtKB-UniRule"/>
</dbReference>
<dbReference type="InterPro" id="IPR009009">
    <property type="entry name" value="RlpA-like_DPBB"/>
</dbReference>
<dbReference type="EC" id="4.2.2.-" evidence="3"/>
<dbReference type="Gene3D" id="2.40.40.10">
    <property type="entry name" value="RlpA-like domain"/>
    <property type="match status" value="1"/>
</dbReference>
<reference evidence="6 7" key="2">
    <citation type="submission" date="2016-06" db="EMBL/GenBank/DDBJ databases">
        <title>Pedobacter psychrophilus sp. nov., isolated from Antarctic fragmentary rock.</title>
        <authorList>
            <person name="Svec P."/>
        </authorList>
    </citation>
    <scope>NUCLEOTIDE SEQUENCE [LARGE SCALE GENOMIC DNA]</scope>
    <source>
        <strain evidence="6 7">CCM 8644</strain>
    </source>
</reference>
<reference evidence="6 7" key="1">
    <citation type="submission" date="2016-04" db="EMBL/GenBank/DDBJ databases">
        <authorList>
            <person name="Evans L.H."/>
            <person name="Alamgir A."/>
            <person name="Owens N."/>
            <person name="Weber N.D."/>
            <person name="Virtaneva K."/>
            <person name="Barbian K."/>
            <person name="Babar A."/>
            <person name="Rosenke K."/>
        </authorList>
    </citation>
    <scope>NUCLEOTIDE SEQUENCE [LARGE SCALE GENOMIC DNA]</scope>
    <source>
        <strain evidence="6 7">CCM 8644</strain>
    </source>
</reference>
<dbReference type="RefSeq" id="WP_068821900.1">
    <property type="nucleotide sequence ID" value="NZ_LWHJ01000022.1"/>
</dbReference>
<sequence length="116" mass="12990">MKLIISCLFLISSLFTSEIVTKTGRATYYASKFNGRKTTSGEVYRHTKFTCAHKTLPFGTQVKVTNLDNDKSVIVIVNDRGPYGKNMLIDLSQSAAKEIGLYKKGVVDCKIEYELQ</sequence>
<evidence type="ECO:0000259" key="5">
    <source>
        <dbReference type="Pfam" id="PF03330"/>
    </source>
</evidence>
<dbReference type="Proteomes" id="UP000078459">
    <property type="component" value="Unassembled WGS sequence"/>
</dbReference>
<dbReference type="InterPro" id="IPR012997">
    <property type="entry name" value="RplA"/>
</dbReference>
<evidence type="ECO:0000256" key="4">
    <source>
        <dbReference type="RuleBase" id="RU003495"/>
    </source>
</evidence>
<dbReference type="PANTHER" id="PTHR34183">
    <property type="entry name" value="ENDOLYTIC PEPTIDOGLYCAN TRANSGLYCOSYLASE RLPA"/>
    <property type="match status" value="1"/>
</dbReference>
<dbReference type="STRING" id="1826909.A5893_06930"/>
<dbReference type="OrthoDB" id="9779128at2"/>
<evidence type="ECO:0000256" key="1">
    <source>
        <dbReference type="ARBA" id="ARBA00023239"/>
    </source>
</evidence>
<evidence type="ECO:0000313" key="7">
    <source>
        <dbReference type="Proteomes" id="UP000078459"/>
    </source>
</evidence>
<dbReference type="HAMAP" id="MF_02071">
    <property type="entry name" value="RlpA"/>
    <property type="match status" value="1"/>
</dbReference>